<feature type="region of interest" description="Disordered" evidence="2">
    <location>
        <begin position="1"/>
        <end position="23"/>
    </location>
</feature>
<dbReference type="SUPFAM" id="SSF56784">
    <property type="entry name" value="HAD-like"/>
    <property type="match status" value="2"/>
</dbReference>
<protein>
    <submittedName>
        <fullName evidence="3">Putative secreted acid phosphatase</fullName>
    </submittedName>
</protein>
<dbReference type="Proteomes" id="UP000553888">
    <property type="component" value="Unassembled WGS sequence"/>
</dbReference>
<dbReference type="InterPro" id="IPR036412">
    <property type="entry name" value="HAD-like_sf"/>
</dbReference>
<dbReference type="Gene3D" id="3.40.50.1000">
    <property type="entry name" value="HAD superfamily/HAD-like"/>
    <property type="match status" value="2"/>
</dbReference>
<dbReference type="EMBL" id="JACBZY010000001">
    <property type="protein sequence ID" value="NYG97436.1"/>
    <property type="molecule type" value="Genomic_DNA"/>
</dbReference>
<dbReference type="InterPro" id="IPR005519">
    <property type="entry name" value="Acid_phosphat_B-like"/>
</dbReference>
<gene>
    <name evidence="3" type="ORF">BJ979_000062</name>
</gene>
<dbReference type="AlphaFoldDB" id="A0A852Y3G0"/>
<evidence type="ECO:0000256" key="1">
    <source>
        <dbReference type="ARBA" id="ARBA00022729"/>
    </source>
</evidence>
<feature type="compositionally biased region" description="Polar residues" evidence="2">
    <location>
        <begin position="88"/>
        <end position="100"/>
    </location>
</feature>
<comment type="caution">
    <text evidence="3">The sequence shown here is derived from an EMBL/GenBank/DDBJ whole genome shotgun (WGS) entry which is preliminary data.</text>
</comment>
<keyword evidence="4" id="KW-1185">Reference proteome</keyword>
<dbReference type="RefSeq" id="WP_179564090.1">
    <property type="nucleotide sequence ID" value="NZ_JACBZY010000001.1"/>
</dbReference>
<accession>A0A852Y3G0</accession>
<sequence length="588" mass="62112">MTFVRSHSSATEAAASGATGPSRTRRGIAVAAAVALGLGAALTGATAAQAHGSDHGGGSGGGGYGSGSSSWPGTAGWGVDDHALTPRTKFTMNPDGSSGTTQGGEGIPNIDVVKKTIATYYGDPGTGIANKTDSPYIREMDALTAAETAKLKPAYDAAIAAGQKPAIVFDADDTTLWTYDMEVADMKFVFDPVKQDEWVQDERFAATPGMTAYVKAAKDLGFTIFGLTGRNDDQKDATVANLAKVGYEGFTTADFFTKWTGVGASTQPDYISCATAKCTTVEYKAGTRKHIEQDLGYTITLNVGDQFSDLQGGFAQRALKLPNPTYYLPSANLPGVTEPALAPRMQFTMAADGSSGATQGGEGIPNIDSVKSTIYAYYGDPGTGIANTTDSPYIREMRSIVSKQIPRVAAACYLGKKLKKNPAIVLDADDTTLWTYDMEVADMKFVFDPVKQDVWVQEQRFPATPSMQSLVSIAKKAGCTIIGLTGRNDDQKDATIANLAKVGYSGFAAANYYTKWTGVGASQQPSYIHCAAAKCTTVEYKSQTRAHVQSRDGGKYTIVANFGDQFSDLLGGSSLTAVKLPNPTYYLP</sequence>
<evidence type="ECO:0000256" key="2">
    <source>
        <dbReference type="SAM" id="MobiDB-lite"/>
    </source>
</evidence>
<name>A0A852Y3G0_9MICO</name>
<dbReference type="PANTHER" id="PTHR31284:SF10">
    <property type="entry name" value="ACID PHOSPHATASE-LIKE PROTEIN"/>
    <property type="match status" value="1"/>
</dbReference>
<organism evidence="3 4">
    <name type="scientific">Schumannella luteola</name>
    <dbReference type="NCBI Taxonomy" id="472059"/>
    <lineage>
        <taxon>Bacteria</taxon>
        <taxon>Bacillati</taxon>
        <taxon>Actinomycetota</taxon>
        <taxon>Actinomycetes</taxon>
        <taxon>Micrococcales</taxon>
        <taxon>Microbacteriaceae</taxon>
        <taxon>Schumannella</taxon>
    </lineage>
</organism>
<evidence type="ECO:0000313" key="4">
    <source>
        <dbReference type="Proteomes" id="UP000553888"/>
    </source>
</evidence>
<feature type="region of interest" description="Disordered" evidence="2">
    <location>
        <begin position="49"/>
        <end position="108"/>
    </location>
</feature>
<reference evidence="3 4" key="1">
    <citation type="submission" date="2020-07" db="EMBL/GenBank/DDBJ databases">
        <title>Sequencing the genomes of 1000 actinobacteria strains.</title>
        <authorList>
            <person name="Klenk H.-P."/>
        </authorList>
    </citation>
    <scope>NUCLEOTIDE SEQUENCE [LARGE SCALE GENOMIC DNA]</scope>
    <source>
        <strain evidence="3 4">DSM 23141</strain>
    </source>
</reference>
<evidence type="ECO:0000313" key="3">
    <source>
        <dbReference type="EMBL" id="NYG97436.1"/>
    </source>
</evidence>
<proteinExistence type="predicted"/>
<dbReference type="InterPro" id="IPR023214">
    <property type="entry name" value="HAD_sf"/>
</dbReference>
<keyword evidence="1" id="KW-0732">Signal</keyword>
<feature type="compositionally biased region" description="Low complexity" evidence="2">
    <location>
        <begin position="1"/>
        <end position="22"/>
    </location>
</feature>
<dbReference type="PANTHER" id="PTHR31284">
    <property type="entry name" value="ACID PHOSPHATASE-LIKE PROTEIN"/>
    <property type="match status" value="1"/>
</dbReference>
<dbReference type="Pfam" id="PF03767">
    <property type="entry name" value="Acid_phosphat_B"/>
    <property type="match status" value="2"/>
</dbReference>
<feature type="compositionally biased region" description="Gly residues" evidence="2">
    <location>
        <begin position="55"/>
        <end position="66"/>
    </location>
</feature>